<organism evidence="8 9">
    <name type="scientific">candidate division TA06 bacterium</name>
    <dbReference type="NCBI Taxonomy" id="2250710"/>
    <lineage>
        <taxon>Bacteria</taxon>
        <taxon>Bacteria division TA06</taxon>
    </lineage>
</organism>
<dbReference type="GO" id="GO:0004521">
    <property type="term" value="F:RNA endonuclease activity"/>
    <property type="evidence" value="ECO:0007669"/>
    <property type="project" value="InterPro"/>
</dbReference>
<keyword evidence="2" id="KW-0540">Nuclease</keyword>
<keyword evidence="3" id="KW-0255">Endonuclease</keyword>
<comment type="cofactor">
    <cofactor evidence="1">
        <name>a divalent metal cation</name>
        <dbReference type="ChEBI" id="CHEBI:60240"/>
    </cofactor>
</comment>
<protein>
    <submittedName>
        <fullName evidence="8">YicC family protein</fullName>
    </submittedName>
</protein>
<feature type="domain" description="Endoribonuclease YicC-like N-terminal" evidence="6">
    <location>
        <begin position="2"/>
        <end position="155"/>
    </location>
</feature>
<evidence type="ECO:0000256" key="1">
    <source>
        <dbReference type="ARBA" id="ARBA00001968"/>
    </source>
</evidence>
<gene>
    <name evidence="8" type="ORF">HY768_05975</name>
</gene>
<keyword evidence="4" id="KW-0378">Hydrolase</keyword>
<dbReference type="Pfam" id="PF03755">
    <property type="entry name" value="YicC-like_N"/>
    <property type="match status" value="1"/>
</dbReference>
<dbReference type="PANTHER" id="PTHR30636:SF3">
    <property type="entry name" value="UPF0701 PROTEIN YICC"/>
    <property type="match status" value="1"/>
</dbReference>
<evidence type="ECO:0000256" key="3">
    <source>
        <dbReference type="ARBA" id="ARBA00022759"/>
    </source>
</evidence>
<evidence type="ECO:0000256" key="4">
    <source>
        <dbReference type="ARBA" id="ARBA00022801"/>
    </source>
</evidence>
<evidence type="ECO:0000259" key="6">
    <source>
        <dbReference type="Pfam" id="PF03755"/>
    </source>
</evidence>
<dbReference type="NCBIfam" id="TIGR00255">
    <property type="entry name" value="YicC/YloC family endoribonuclease"/>
    <property type="match status" value="1"/>
</dbReference>
<dbReference type="AlphaFoldDB" id="A0A933MKI5"/>
<reference evidence="8" key="1">
    <citation type="submission" date="2020-07" db="EMBL/GenBank/DDBJ databases">
        <title>Huge and variable diversity of episymbiotic CPR bacteria and DPANN archaea in groundwater ecosystems.</title>
        <authorList>
            <person name="He C.Y."/>
            <person name="Keren R."/>
            <person name="Whittaker M."/>
            <person name="Farag I.F."/>
            <person name="Doudna J."/>
            <person name="Cate J.H.D."/>
            <person name="Banfield J.F."/>
        </authorList>
    </citation>
    <scope>NUCLEOTIDE SEQUENCE</scope>
    <source>
        <strain evidence="8">NC_groundwater_1520_Pr4_B-0.1um_53_5</strain>
    </source>
</reference>
<dbReference type="Proteomes" id="UP000736328">
    <property type="component" value="Unassembled WGS sequence"/>
</dbReference>
<proteinExistence type="inferred from homology"/>
<name>A0A933MKI5_UNCT6</name>
<feature type="domain" description="Endoribonuclease YicC-like C-terminal" evidence="7">
    <location>
        <begin position="172"/>
        <end position="291"/>
    </location>
</feature>
<comment type="similarity">
    <text evidence="5">Belongs to the YicC/YloC family.</text>
</comment>
<evidence type="ECO:0000313" key="8">
    <source>
        <dbReference type="EMBL" id="MBI4726755.1"/>
    </source>
</evidence>
<evidence type="ECO:0000256" key="2">
    <source>
        <dbReference type="ARBA" id="ARBA00022722"/>
    </source>
</evidence>
<dbReference type="Pfam" id="PF08340">
    <property type="entry name" value="YicC-like_C"/>
    <property type="match status" value="1"/>
</dbReference>
<dbReference type="InterPro" id="IPR013527">
    <property type="entry name" value="YicC-like_N"/>
</dbReference>
<dbReference type="PANTHER" id="PTHR30636">
    <property type="entry name" value="UPF0701 PROTEIN YICC"/>
    <property type="match status" value="1"/>
</dbReference>
<comment type="caution">
    <text evidence="8">The sequence shown here is derived from an EMBL/GenBank/DDBJ whole genome shotgun (WGS) entry which is preliminary data.</text>
</comment>
<dbReference type="EMBL" id="JACQXR010000078">
    <property type="protein sequence ID" value="MBI4726755.1"/>
    <property type="molecule type" value="Genomic_DNA"/>
</dbReference>
<dbReference type="GO" id="GO:0016787">
    <property type="term" value="F:hydrolase activity"/>
    <property type="evidence" value="ECO:0007669"/>
    <property type="project" value="UniProtKB-KW"/>
</dbReference>
<dbReference type="InterPro" id="IPR013551">
    <property type="entry name" value="YicC-like_C"/>
</dbReference>
<evidence type="ECO:0000256" key="5">
    <source>
        <dbReference type="ARBA" id="ARBA00035648"/>
    </source>
</evidence>
<evidence type="ECO:0000259" key="7">
    <source>
        <dbReference type="Pfam" id="PF08340"/>
    </source>
</evidence>
<sequence length="291" mass="33018">MIKSMTGFGRAEARTEEHQIGIEVRSVNNRYSEISLRLPRAFACLEARIKTLIQQKISRGSVTLVLNYSGREQASLPRLDIKAARHYHKILLTLKKELGLMGGVDIRAITAFPDVLAVVPAGFSEQKAWQLAEGPLTKGLAELNRMRQQEGKRLEAEFKKRLNNINQIMVQIEKLAEGRVAEYRKQLQSKMDKLLAGTGADEGRLAQEAAIYADRCDITEECVRLKIHLKAFDQFLKTPEPVGRRMDFLLQEMNRESNTMGAKANQATISQLTVQLKEEIEKMREQVQNIE</sequence>
<evidence type="ECO:0000313" key="9">
    <source>
        <dbReference type="Proteomes" id="UP000736328"/>
    </source>
</evidence>
<dbReference type="InterPro" id="IPR005229">
    <property type="entry name" value="YicC/YloC-like"/>
</dbReference>
<accession>A0A933MKI5</accession>